<dbReference type="Proteomes" id="UP001305414">
    <property type="component" value="Unassembled WGS sequence"/>
</dbReference>
<dbReference type="EMBL" id="JAWHQM010000022">
    <property type="protein sequence ID" value="KAK5631998.1"/>
    <property type="molecule type" value="Genomic_DNA"/>
</dbReference>
<gene>
    <name evidence="1" type="ORF">RRF57_007712</name>
</gene>
<protein>
    <submittedName>
        <fullName evidence="1">Uncharacterized protein</fullName>
    </submittedName>
</protein>
<comment type="caution">
    <text evidence="1">The sequence shown here is derived from an EMBL/GenBank/DDBJ whole genome shotgun (WGS) entry which is preliminary data.</text>
</comment>
<sequence length="226" mass="22992">MRLDELWLWRCAWRVRGLVRGGRDWDCGGWKLKSGGGGGDDDNGVDDEWKAWGACNGAVVAVVVAGAGAGARACTELKKPDPDLLLPSGAGGAAVAGAGAAGVTAVGVTAIGDVTTIAPVVAGLSLLPPSLAPPALPRALRRPLSASVVTAVTVLAPESSPTPDVTAPKGEEEDSWSGTAWVSSAKLESISFLSLGSGGCFKSPRSSRYYCFGRLSSRRSSVVLSS</sequence>
<name>A0AAN7USF2_9PEZI</name>
<dbReference type="AlphaFoldDB" id="A0AAN7USF2"/>
<keyword evidence="2" id="KW-1185">Reference proteome</keyword>
<accession>A0AAN7USF2</accession>
<evidence type="ECO:0000313" key="2">
    <source>
        <dbReference type="Proteomes" id="UP001305414"/>
    </source>
</evidence>
<reference evidence="1 2" key="1">
    <citation type="submission" date="2023-10" db="EMBL/GenBank/DDBJ databases">
        <title>Draft genome sequence of Xylaria bambusicola isolate GMP-LS, the root and basal stem rot pathogen of sugarcane in Indonesia.</title>
        <authorList>
            <person name="Selvaraj P."/>
            <person name="Muralishankar V."/>
            <person name="Muruganantham S."/>
            <person name="Sp S."/>
            <person name="Haryani S."/>
            <person name="Lau K.J.X."/>
            <person name="Naqvi N.I."/>
        </authorList>
    </citation>
    <scope>NUCLEOTIDE SEQUENCE [LARGE SCALE GENOMIC DNA]</scope>
    <source>
        <strain evidence="1">GMP-LS</strain>
    </source>
</reference>
<organism evidence="1 2">
    <name type="scientific">Xylaria bambusicola</name>
    <dbReference type="NCBI Taxonomy" id="326684"/>
    <lineage>
        <taxon>Eukaryota</taxon>
        <taxon>Fungi</taxon>
        <taxon>Dikarya</taxon>
        <taxon>Ascomycota</taxon>
        <taxon>Pezizomycotina</taxon>
        <taxon>Sordariomycetes</taxon>
        <taxon>Xylariomycetidae</taxon>
        <taxon>Xylariales</taxon>
        <taxon>Xylariaceae</taxon>
        <taxon>Xylaria</taxon>
    </lineage>
</organism>
<evidence type="ECO:0000313" key="1">
    <source>
        <dbReference type="EMBL" id="KAK5631998.1"/>
    </source>
</evidence>
<proteinExistence type="predicted"/>